<dbReference type="PANTHER" id="PTHR10015:SF206">
    <property type="entry name" value="HSF-TYPE DNA-BINDING DOMAIN-CONTAINING PROTEIN"/>
    <property type="match status" value="1"/>
</dbReference>
<comment type="similarity">
    <text evidence="4">Belongs to the HSF family.</text>
</comment>
<evidence type="ECO:0000313" key="8">
    <source>
        <dbReference type="Proteomes" id="UP001211065"/>
    </source>
</evidence>
<keyword evidence="2" id="KW-0238">DNA-binding</keyword>
<comment type="caution">
    <text evidence="7">The sequence shown here is derived from an EMBL/GenBank/DDBJ whole genome shotgun (WGS) entry which is preliminary data.</text>
</comment>
<dbReference type="GO" id="GO:0003700">
    <property type="term" value="F:DNA-binding transcription factor activity"/>
    <property type="evidence" value="ECO:0007669"/>
    <property type="project" value="InterPro"/>
</dbReference>
<keyword evidence="8" id="KW-1185">Reference proteome</keyword>
<protein>
    <recommendedName>
        <fullName evidence="6">HSF-type DNA-binding domain-containing protein</fullName>
    </recommendedName>
</protein>
<evidence type="ECO:0000313" key="7">
    <source>
        <dbReference type="EMBL" id="KAJ3213306.1"/>
    </source>
</evidence>
<dbReference type="InterPro" id="IPR036388">
    <property type="entry name" value="WH-like_DNA-bd_sf"/>
</dbReference>
<reference evidence="7" key="1">
    <citation type="submission" date="2020-05" db="EMBL/GenBank/DDBJ databases">
        <title>Phylogenomic resolution of chytrid fungi.</title>
        <authorList>
            <person name="Stajich J.E."/>
            <person name="Amses K."/>
            <person name="Simmons R."/>
            <person name="Seto K."/>
            <person name="Myers J."/>
            <person name="Bonds A."/>
            <person name="Quandt C.A."/>
            <person name="Barry K."/>
            <person name="Liu P."/>
            <person name="Grigoriev I."/>
            <person name="Longcore J.E."/>
            <person name="James T.Y."/>
        </authorList>
    </citation>
    <scope>NUCLEOTIDE SEQUENCE</scope>
    <source>
        <strain evidence="7">JEL0476</strain>
    </source>
</reference>
<evidence type="ECO:0000256" key="3">
    <source>
        <dbReference type="ARBA" id="ARBA00023242"/>
    </source>
</evidence>
<dbReference type="GO" id="GO:0043565">
    <property type="term" value="F:sequence-specific DNA binding"/>
    <property type="evidence" value="ECO:0007669"/>
    <property type="project" value="InterPro"/>
</dbReference>
<dbReference type="SUPFAM" id="SSF46785">
    <property type="entry name" value="Winged helix' DNA-binding domain"/>
    <property type="match status" value="1"/>
</dbReference>
<dbReference type="Pfam" id="PF00447">
    <property type="entry name" value="HSF_DNA-bind"/>
    <property type="match status" value="1"/>
</dbReference>
<sequence>MKRASTFVQKLQKLLEDPINSQFISWTKDGSTFTVFKIKEFSEVVLPSIFRHGNYPSFLRQLNFYGFVRLNTPKTELDGPNGPHEFSHPFFNKNDTSRMHEIYRKSKVENNNTTNNEKIMQKQIRPPVKKPQSPQVFHPIQPTVPYNEYASSSTSTDTTSNNQYIPLEYQSARESSTQQFEKKKSYPSPLYNDIPVSPPMETSFVYKTSQQNKSPATPPAEYFQGTYTTSHSPNESCRSSRAQSPTYELMRAHIQHLNKEQDRLHQTVLSMTEQLNEFKNVTEQLQQQNEKISFLLASKQQVEVNNDNFYNNKRSSDSVESLDLPLLKIPKNITQQSSTIKLLPSFSELQQNFNKTGRELEISNLVNSDSSLFSPPLTRSSSQSPTQISLPPNKRFKLI</sequence>
<evidence type="ECO:0000256" key="4">
    <source>
        <dbReference type="RuleBase" id="RU004020"/>
    </source>
</evidence>
<evidence type="ECO:0000256" key="5">
    <source>
        <dbReference type="SAM" id="MobiDB-lite"/>
    </source>
</evidence>
<dbReference type="Gene3D" id="1.10.10.10">
    <property type="entry name" value="Winged helix-like DNA-binding domain superfamily/Winged helix DNA-binding domain"/>
    <property type="match status" value="1"/>
</dbReference>
<dbReference type="InterPro" id="IPR000232">
    <property type="entry name" value="HSF_DNA-bd"/>
</dbReference>
<dbReference type="AlphaFoldDB" id="A0AAD5TX74"/>
<feature type="region of interest" description="Disordered" evidence="5">
    <location>
        <begin position="172"/>
        <end position="195"/>
    </location>
</feature>
<name>A0AAD5TX74_9FUNG</name>
<dbReference type="Proteomes" id="UP001211065">
    <property type="component" value="Unassembled WGS sequence"/>
</dbReference>
<feature type="domain" description="HSF-type DNA-binding" evidence="6">
    <location>
        <begin position="3"/>
        <end position="105"/>
    </location>
</feature>
<dbReference type="SMART" id="SM00415">
    <property type="entry name" value="HSF"/>
    <property type="match status" value="1"/>
</dbReference>
<proteinExistence type="inferred from homology"/>
<organism evidence="7 8">
    <name type="scientific">Clydaea vesicula</name>
    <dbReference type="NCBI Taxonomy" id="447962"/>
    <lineage>
        <taxon>Eukaryota</taxon>
        <taxon>Fungi</taxon>
        <taxon>Fungi incertae sedis</taxon>
        <taxon>Chytridiomycota</taxon>
        <taxon>Chytridiomycota incertae sedis</taxon>
        <taxon>Chytridiomycetes</taxon>
        <taxon>Lobulomycetales</taxon>
        <taxon>Lobulomycetaceae</taxon>
        <taxon>Clydaea</taxon>
    </lineage>
</organism>
<dbReference type="PRINTS" id="PR00056">
    <property type="entry name" value="HSFDOMAIN"/>
</dbReference>
<evidence type="ECO:0000259" key="6">
    <source>
        <dbReference type="SMART" id="SM00415"/>
    </source>
</evidence>
<dbReference type="PANTHER" id="PTHR10015">
    <property type="entry name" value="HEAT SHOCK TRANSCRIPTION FACTOR"/>
    <property type="match status" value="1"/>
</dbReference>
<dbReference type="EMBL" id="JADGJW010000725">
    <property type="protein sequence ID" value="KAJ3213306.1"/>
    <property type="molecule type" value="Genomic_DNA"/>
</dbReference>
<keyword evidence="3" id="KW-0539">Nucleus</keyword>
<comment type="subcellular location">
    <subcellularLocation>
        <location evidence="1">Nucleus</location>
    </subcellularLocation>
</comment>
<gene>
    <name evidence="7" type="ORF">HK099_007468</name>
</gene>
<evidence type="ECO:0000256" key="1">
    <source>
        <dbReference type="ARBA" id="ARBA00004123"/>
    </source>
</evidence>
<dbReference type="GO" id="GO:0005634">
    <property type="term" value="C:nucleus"/>
    <property type="evidence" value="ECO:0007669"/>
    <property type="project" value="UniProtKB-SubCell"/>
</dbReference>
<evidence type="ECO:0000256" key="2">
    <source>
        <dbReference type="ARBA" id="ARBA00023125"/>
    </source>
</evidence>
<dbReference type="InterPro" id="IPR036390">
    <property type="entry name" value="WH_DNA-bd_sf"/>
</dbReference>
<accession>A0AAD5TX74</accession>